<dbReference type="KEGG" id="nve:5514868"/>
<evidence type="ECO:0000259" key="7">
    <source>
        <dbReference type="Pfam" id="PF12832"/>
    </source>
</evidence>
<reference evidence="8 9" key="1">
    <citation type="journal article" date="2007" name="Science">
        <title>Sea anemone genome reveals ancestral eumetazoan gene repertoire and genomic organization.</title>
        <authorList>
            <person name="Putnam N.H."/>
            <person name="Srivastava M."/>
            <person name="Hellsten U."/>
            <person name="Dirks B."/>
            <person name="Chapman J."/>
            <person name="Salamov A."/>
            <person name="Terry A."/>
            <person name="Shapiro H."/>
            <person name="Lindquist E."/>
            <person name="Kapitonov V.V."/>
            <person name="Jurka J."/>
            <person name="Genikhovich G."/>
            <person name="Grigoriev I.V."/>
            <person name="Lucas S.M."/>
            <person name="Steele R.E."/>
            <person name="Finnerty J.R."/>
            <person name="Technau U."/>
            <person name="Martindale M.Q."/>
            <person name="Rokhsar D.S."/>
        </authorList>
    </citation>
    <scope>NUCLEOTIDE SEQUENCE [LARGE SCALE GENOMIC DNA]</scope>
    <source>
        <strain evidence="9">CH2 X CH6</strain>
    </source>
</reference>
<keyword evidence="4 6" id="KW-1133">Transmembrane helix</keyword>
<dbReference type="Pfam" id="PF12832">
    <property type="entry name" value="MFS_1_like"/>
    <property type="match status" value="1"/>
</dbReference>
<feature type="transmembrane region" description="Helical" evidence="6">
    <location>
        <begin position="490"/>
        <end position="510"/>
    </location>
</feature>
<evidence type="ECO:0000256" key="5">
    <source>
        <dbReference type="ARBA" id="ARBA00023136"/>
    </source>
</evidence>
<feature type="transmembrane region" description="Helical" evidence="6">
    <location>
        <begin position="461"/>
        <end position="484"/>
    </location>
</feature>
<evidence type="ECO:0000313" key="9">
    <source>
        <dbReference type="Proteomes" id="UP000001593"/>
    </source>
</evidence>
<evidence type="ECO:0000256" key="6">
    <source>
        <dbReference type="SAM" id="Phobius"/>
    </source>
</evidence>
<evidence type="ECO:0000256" key="3">
    <source>
        <dbReference type="ARBA" id="ARBA00022692"/>
    </source>
</evidence>
<evidence type="ECO:0000256" key="4">
    <source>
        <dbReference type="ARBA" id="ARBA00022989"/>
    </source>
</evidence>
<dbReference type="PhylomeDB" id="A7S081"/>
<feature type="transmembrane region" description="Helical" evidence="6">
    <location>
        <begin position="430"/>
        <end position="449"/>
    </location>
</feature>
<feature type="transmembrane region" description="Helical" evidence="6">
    <location>
        <begin position="338"/>
        <end position="362"/>
    </location>
</feature>
<dbReference type="Gene3D" id="1.20.1250.20">
    <property type="entry name" value="MFS general substrate transporter like domains"/>
    <property type="match status" value="2"/>
</dbReference>
<organism evidence="8 9">
    <name type="scientific">Nematostella vectensis</name>
    <name type="common">Starlet sea anemone</name>
    <dbReference type="NCBI Taxonomy" id="45351"/>
    <lineage>
        <taxon>Eukaryota</taxon>
        <taxon>Metazoa</taxon>
        <taxon>Cnidaria</taxon>
        <taxon>Anthozoa</taxon>
        <taxon>Hexacorallia</taxon>
        <taxon>Actiniaria</taxon>
        <taxon>Edwardsiidae</taxon>
        <taxon>Nematostella</taxon>
    </lineage>
</organism>
<feature type="transmembrane region" description="Helical" evidence="6">
    <location>
        <begin position="212"/>
        <end position="232"/>
    </location>
</feature>
<dbReference type="InParanoid" id="A7S081"/>
<dbReference type="OMA" id="FWYLHEL"/>
<keyword evidence="5 6" id="KW-0472">Membrane</keyword>
<keyword evidence="9" id="KW-1185">Reference proteome</keyword>
<feature type="transmembrane region" description="Helical" evidence="6">
    <location>
        <begin position="252"/>
        <end position="271"/>
    </location>
</feature>
<gene>
    <name evidence="8" type="ORF">NEMVEDRAFT_v1g204789</name>
</gene>
<dbReference type="HOGENOM" id="CLU_013133_2_1_1"/>
<dbReference type="PANTHER" id="PTHR16172:SF2">
    <property type="entry name" value="MAJOR FACILITATOR SUPERFAMILY DOMAIN-CONTAINING PROTEIN 6"/>
    <property type="match status" value="1"/>
</dbReference>
<dbReference type="SUPFAM" id="SSF103473">
    <property type="entry name" value="MFS general substrate transporter"/>
    <property type="match status" value="1"/>
</dbReference>
<dbReference type="OrthoDB" id="5989317at2759"/>
<dbReference type="InterPro" id="IPR051717">
    <property type="entry name" value="MFS_MFSD6"/>
</dbReference>
<keyword evidence="3 6" id="KW-0812">Transmembrane</keyword>
<sequence length="514" mass="56972">MGNDKRPEEPPVYTRVEVLYEELQDDSVTQHEGEPQAEKEECINRRVLVPKAFYTSFYTGIGALYPYLPMYFKQLHLSPNQTGMLIGSRPLIQFLATPVWGVIADRFCKGKVILLMSVLGWLLSNALLALAPDTRHTIVCEYDPLSDDERMPLRRQLTPYKTFTSKAVTWSRNHSRNMSIQDHGNLPRPWALQLMDEPVTSLHDNVTAENHVFTYLFVVTVVGTLVSAPTHVMADTATLTTLEGQLHKYGGIRLWGSLGWGIGGFSVGAAVSNNHQSRCNGEVVIDYLPCFYVYIVAMATALICATQFQYNADSGAESCNRQGIMAALQVLRCPQHCCVLVIAFYCGSATGFIETFLFWYLHELGGDQLLYSVVNGTNCAAEVLVFMITDRLITRLGQVTIIYLALACYALRFVYFYCLTSPWWVLPAEILQGITTAAFWAACVSYIGLHPGASHTLQGILNAMYMGLGFAAGGFFGGVVVHLVGLPDAFLVFGAASLVLLVIFVTLNHVTKRR</sequence>
<feature type="transmembrane region" description="Helical" evidence="6">
    <location>
        <begin position="291"/>
        <end position="312"/>
    </location>
</feature>
<dbReference type="eggNOG" id="KOG3762">
    <property type="taxonomic scope" value="Eukaryota"/>
</dbReference>
<evidence type="ECO:0000256" key="1">
    <source>
        <dbReference type="ARBA" id="ARBA00004141"/>
    </source>
</evidence>
<dbReference type="InterPro" id="IPR024989">
    <property type="entry name" value="MFS_assoc_dom"/>
</dbReference>
<feature type="transmembrane region" description="Helical" evidence="6">
    <location>
        <begin position="112"/>
        <end position="131"/>
    </location>
</feature>
<dbReference type="GO" id="GO:0016020">
    <property type="term" value="C:membrane"/>
    <property type="evidence" value="ECO:0000318"/>
    <property type="project" value="GO_Central"/>
</dbReference>
<dbReference type="InterPro" id="IPR036259">
    <property type="entry name" value="MFS_trans_sf"/>
</dbReference>
<dbReference type="PANTHER" id="PTHR16172">
    <property type="entry name" value="MAJOR FACILITATOR SUPERFAMILY DOMAIN-CONTAINING PROTEIN 6-LIKE"/>
    <property type="match status" value="1"/>
</dbReference>
<evidence type="ECO:0000256" key="2">
    <source>
        <dbReference type="ARBA" id="ARBA00005241"/>
    </source>
</evidence>
<comment type="similarity">
    <text evidence="2">Belongs to the major facilitator superfamily. MFSD6 family.</text>
</comment>
<evidence type="ECO:0000313" key="8">
    <source>
        <dbReference type="EMBL" id="EDO42972.1"/>
    </source>
</evidence>
<name>A7S081_NEMVE</name>
<accession>A7S081</accession>
<dbReference type="AlphaFoldDB" id="A7S081"/>
<dbReference type="CDD" id="cd17335">
    <property type="entry name" value="MFS_MFSD6"/>
    <property type="match status" value="1"/>
</dbReference>
<comment type="subcellular location">
    <subcellularLocation>
        <location evidence="1">Membrane</location>
        <topology evidence="1">Multi-pass membrane protein</topology>
    </subcellularLocation>
</comment>
<feature type="transmembrane region" description="Helical" evidence="6">
    <location>
        <begin position="52"/>
        <end position="72"/>
    </location>
</feature>
<feature type="transmembrane region" description="Helical" evidence="6">
    <location>
        <begin position="401"/>
        <end position="424"/>
    </location>
</feature>
<dbReference type="Proteomes" id="UP000001593">
    <property type="component" value="Unassembled WGS sequence"/>
</dbReference>
<feature type="domain" description="Major facilitator superfamily associated" evidence="7">
    <location>
        <begin position="51"/>
        <end position="491"/>
    </location>
</feature>
<protein>
    <recommendedName>
        <fullName evidence="7">Major facilitator superfamily associated domain-containing protein</fullName>
    </recommendedName>
</protein>
<dbReference type="EMBL" id="DS469559">
    <property type="protein sequence ID" value="EDO42972.1"/>
    <property type="molecule type" value="Genomic_DNA"/>
</dbReference>
<proteinExistence type="inferred from homology"/>